<name>A0A1G8B3M3_9SPHI</name>
<dbReference type="AlphaFoldDB" id="A0A1G8B3M3"/>
<proteinExistence type="predicted"/>
<protein>
    <submittedName>
        <fullName evidence="2">Uncharacterized protein</fullName>
    </submittedName>
</protein>
<dbReference type="Proteomes" id="UP000199705">
    <property type="component" value="Unassembled WGS sequence"/>
</dbReference>
<feature type="signal peptide" evidence="1">
    <location>
        <begin position="1"/>
        <end position="21"/>
    </location>
</feature>
<dbReference type="EMBL" id="FNCG01000008">
    <property type="protein sequence ID" value="SDH27852.1"/>
    <property type="molecule type" value="Genomic_DNA"/>
</dbReference>
<evidence type="ECO:0000313" key="2">
    <source>
        <dbReference type="EMBL" id="SDH27852.1"/>
    </source>
</evidence>
<evidence type="ECO:0000256" key="1">
    <source>
        <dbReference type="SAM" id="SignalP"/>
    </source>
</evidence>
<organism evidence="2 3">
    <name type="scientific">Mucilaginibacter gossypii</name>
    <dbReference type="NCBI Taxonomy" id="551996"/>
    <lineage>
        <taxon>Bacteria</taxon>
        <taxon>Pseudomonadati</taxon>
        <taxon>Bacteroidota</taxon>
        <taxon>Sphingobacteriia</taxon>
        <taxon>Sphingobacteriales</taxon>
        <taxon>Sphingobacteriaceae</taxon>
        <taxon>Mucilaginibacter</taxon>
    </lineage>
</organism>
<gene>
    <name evidence="2" type="ORF">SAMN05192573_10867</name>
</gene>
<dbReference type="RefSeq" id="WP_091169252.1">
    <property type="nucleotide sequence ID" value="NZ_FNCG01000008.1"/>
</dbReference>
<sequence>MKWTILTILLFSCFTAIGQKADTIAVKDISTHLGKEVVVKCRVIDFDSRTNLLYLYIGNRFPNHLLTIIVKKQVNGKRLKIDKDIILGRQMVYFTGKLINYTENPDTTALTDQAMLKREVEQPQAGILEYTGQAVTIRHTYEPRTGPIDLRGKLVMIIDDRKQVGTKKYPIIMNVN</sequence>
<evidence type="ECO:0000313" key="3">
    <source>
        <dbReference type="Proteomes" id="UP000199705"/>
    </source>
</evidence>
<accession>A0A1G8B3M3</accession>
<reference evidence="3" key="1">
    <citation type="submission" date="2016-10" db="EMBL/GenBank/DDBJ databases">
        <authorList>
            <person name="Varghese N."/>
            <person name="Submissions S."/>
        </authorList>
    </citation>
    <scope>NUCLEOTIDE SEQUENCE [LARGE SCALE GENOMIC DNA]</scope>
    <source>
        <strain evidence="3">Gh-67</strain>
    </source>
</reference>
<feature type="chain" id="PRO_5011472343" evidence="1">
    <location>
        <begin position="22"/>
        <end position="176"/>
    </location>
</feature>
<keyword evidence="1" id="KW-0732">Signal</keyword>
<keyword evidence="3" id="KW-1185">Reference proteome</keyword>